<reference evidence="2 3" key="1">
    <citation type="submission" date="2019-07" db="EMBL/GenBank/DDBJ databases">
        <title>Whole genome shotgun sequence of Nocardia ninae NBRC 108245.</title>
        <authorList>
            <person name="Hosoyama A."/>
            <person name="Uohara A."/>
            <person name="Ohji S."/>
            <person name="Ichikawa N."/>
        </authorList>
    </citation>
    <scope>NUCLEOTIDE SEQUENCE [LARGE SCALE GENOMIC DNA]</scope>
    <source>
        <strain evidence="2 3">NBRC 108245</strain>
    </source>
</reference>
<keyword evidence="3" id="KW-1185">Reference proteome</keyword>
<evidence type="ECO:0000256" key="1">
    <source>
        <dbReference type="SAM" id="MobiDB-lite"/>
    </source>
</evidence>
<feature type="compositionally biased region" description="Polar residues" evidence="1">
    <location>
        <begin position="20"/>
        <end position="31"/>
    </location>
</feature>
<proteinExistence type="predicted"/>
<evidence type="ECO:0000313" key="3">
    <source>
        <dbReference type="Proteomes" id="UP000321424"/>
    </source>
</evidence>
<accession>A0A511MV49</accession>
<gene>
    <name evidence="2" type="ORF">NN4_88000</name>
</gene>
<feature type="region of interest" description="Disordered" evidence="1">
    <location>
        <begin position="1"/>
        <end position="31"/>
    </location>
</feature>
<protein>
    <submittedName>
        <fullName evidence="2">Uncharacterized protein</fullName>
    </submittedName>
</protein>
<evidence type="ECO:0000313" key="2">
    <source>
        <dbReference type="EMBL" id="GEM44281.1"/>
    </source>
</evidence>
<organism evidence="2 3">
    <name type="scientific">Nocardia ninae NBRC 108245</name>
    <dbReference type="NCBI Taxonomy" id="1210091"/>
    <lineage>
        <taxon>Bacteria</taxon>
        <taxon>Bacillati</taxon>
        <taxon>Actinomycetota</taxon>
        <taxon>Actinomycetes</taxon>
        <taxon>Mycobacteriales</taxon>
        <taxon>Nocardiaceae</taxon>
        <taxon>Nocardia</taxon>
    </lineage>
</organism>
<comment type="caution">
    <text evidence="2">The sequence shown here is derived from an EMBL/GenBank/DDBJ whole genome shotgun (WGS) entry which is preliminary data.</text>
</comment>
<sequence>MEIVTDDSGTRCVPDRPTWSHKSFSSTTSVVSLPPGELDAAVYRQRLNSNGPNGIGRQTSTEPEMGAAESALAMPVPNTLADIIRPATMIGRIILEFI</sequence>
<name>A0A511MV49_9NOCA</name>
<dbReference type="AlphaFoldDB" id="A0A511MV49"/>
<dbReference type="Proteomes" id="UP000321424">
    <property type="component" value="Unassembled WGS sequence"/>
</dbReference>
<dbReference type="EMBL" id="BJXA01000153">
    <property type="protein sequence ID" value="GEM44281.1"/>
    <property type="molecule type" value="Genomic_DNA"/>
</dbReference>